<keyword evidence="2" id="KW-0645">Protease</keyword>
<dbReference type="SUPFAM" id="SSF53187">
    <property type="entry name" value="Zn-dependent exopeptidases"/>
    <property type="match status" value="1"/>
</dbReference>
<dbReference type="GO" id="GO:0005576">
    <property type="term" value="C:extracellular region"/>
    <property type="evidence" value="ECO:0007669"/>
    <property type="project" value="UniProtKB-ARBA"/>
</dbReference>
<dbReference type="VEuPathDB" id="FungiDB:F4678DRAFT_445324"/>
<dbReference type="GO" id="GO:0043605">
    <property type="term" value="P:amide catabolic process"/>
    <property type="evidence" value="ECO:0007669"/>
    <property type="project" value="UniProtKB-ARBA"/>
</dbReference>
<dbReference type="InterPro" id="IPR011650">
    <property type="entry name" value="Peptidase_M20_dimer"/>
</dbReference>
<evidence type="ECO:0000256" key="5">
    <source>
        <dbReference type="ARBA" id="ARBA00022833"/>
    </source>
</evidence>
<dbReference type="GO" id="GO:0051603">
    <property type="term" value="P:proteolysis involved in protein catabolic process"/>
    <property type="evidence" value="ECO:0007669"/>
    <property type="project" value="TreeGrafter"/>
</dbReference>
<dbReference type="GO" id="GO:0006520">
    <property type="term" value="P:amino acid metabolic process"/>
    <property type="evidence" value="ECO:0007669"/>
    <property type="project" value="UniProtKB-ARBA"/>
</dbReference>
<keyword evidence="4" id="KW-0378">Hydrolase</keyword>
<evidence type="ECO:0000256" key="8">
    <source>
        <dbReference type="SAM" id="SignalP"/>
    </source>
</evidence>
<dbReference type="InterPro" id="IPR047177">
    <property type="entry name" value="Pept_M20A"/>
</dbReference>
<evidence type="ECO:0000256" key="1">
    <source>
        <dbReference type="ARBA" id="ARBA00006247"/>
    </source>
</evidence>
<dbReference type="CDD" id="cd05674">
    <property type="entry name" value="M20_yscS"/>
    <property type="match status" value="1"/>
</dbReference>
<feature type="binding site" evidence="7">
    <location>
        <position position="194"/>
    </location>
    <ligand>
        <name>Zn(2+)</name>
        <dbReference type="ChEBI" id="CHEBI:29105"/>
        <label>2</label>
    </ligand>
</feature>
<evidence type="ECO:0000256" key="4">
    <source>
        <dbReference type="ARBA" id="ARBA00022801"/>
    </source>
</evidence>
<gene>
    <name evidence="10" type="ORF">NPX13_g2861</name>
</gene>
<sequence>MARFRFTTMLTAAAARTAFTLAHVPPNQHQLGPDTIQGNEDSGFGSHRFRCDQSRPLNPSADGLLSSHHVFSGEDAIHDIVERHQPLVQIPSVCYDDLGDFDKDERWEPFHKIPSALKRAYPSIYDAATVEIVNNFGLVYTVYGSDENLSPILLTAHQDVVPVEEETLDQWEYPPFDAHYDDKDGYLWGRGASDDKSAITALMSAMEALLSQEDYQPRRSVILAFGFDEECSGNRGAGEIAKYLEDRYGEDGIAVILDEGGAGLQSLGDTLYALPAVYEKGYLDVWFDLDVVGGHSSTPTPHTAIGIMSEIVTELESNPFKPRISWDSPVHQGLVCLARYSPYAFPDLTHIVYYGDLDAAAHYLSHASSQTQYMIQTSQAVDWIAGGQKINSLPEFVTLGVNHRFAPQDSIGSVQRRAVDLARHIARKYSLKLQAFEEDDDYRKYLTAEGILAEDDKANHYWEPTYNGTLILRSGKKSHVTPQSPTSGPIWEIFAGTVRHTFATEASTVIAAPGAMTANTDSRHYLNLSKNIYRWSPGSLASFSNIHTINERILVSELLNMARFYYDFIRNFDQADI</sequence>
<feature type="binding site" evidence="7">
    <location>
        <position position="194"/>
    </location>
    <ligand>
        <name>Zn(2+)</name>
        <dbReference type="ChEBI" id="CHEBI:29105"/>
        <label>1</label>
    </ligand>
</feature>
<dbReference type="Gene3D" id="1.10.150.900">
    <property type="match status" value="1"/>
</dbReference>
<dbReference type="FunFam" id="1.10.150.900:FF:000003">
    <property type="entry name" value="N-fatty-acyl-amino acid synthase/hydrolase PM20D1"/>
    <property type="match status" value="1"/>
</dbReference>
<dbReference type="InterPro" id="IPR001261">
    <property type="entry name" value="ArgE/DapE_CS"/>
</dbReference>
<reference evidence="10" key="1">
    <citation type="submission" date="2022-07" db="EMBL/GenBank/DDBJ databases">
        <title>Genome Sequence of Xylaria arbuscula.</title>
        <authorList>
            <person name="Buettner E."/>
        </authorList>
    </citation>
    <scope>NUCLEOTIDE SEQUENCE</scope>
    <source>
        <strain evidence="10">VT107</strain>
    </source>
</reference>
<dbReference type="GO" id="GO:0043604">
    <property type="term" value="P:amide biosynthetic process"/>
    <property type="evidence" value="ECO:0007669"/>
    <property type="project" value="UniProtKB-ARBA"/>
</dbReference>
<dbReference type="InterPro" id="IPR036264">
    <property type="entry name" value="Bact_exopeptidase_dim_dom"/>
</dbReference>
<keyword evidence="5 7" id="KW-0862">Zinc</keyword>
<evidence type="ECO:0000256" key="7">
    <source>
        <dbReference type="PIRSR" id="PIRSR037217-2"/>
    </source>
</evidence>
<dbReference type="PIRSF" id="PIRSF037217">
    <property type="entry name" value="Carboxypeptidase_S"/>
    <property type="match status" value="1"/>
</dbReference>
<name>A0A9W8NJL4_9PEZI</name>
<feature type="chain" id="PRO_5040864597" description="Peptidase M20 dimerisation domain-containing protein" evidence="8">
    <location>
        <begin position="23"/>
        <end position="577"/>
    </location>
</feature>
<dbReference type="Pfam" id="PF01546">
    <property type="entry name" value="Peptidase_M20"/>
    <property type="match status" value="1"/>
</dbReference>
<keyword evidence="3 7" id="KW-0479">Metal-binding</keyword>
<feature type="domain" description="Peptidase M20 dimerisation" evidence="9">
    <location>
        <begin position="279"/>
        <end position="429"/>
    </location>
</feature>
<dbReference type="EMBL" id="JANPWZ010000323">
    <property type="protein sequence ID" value="KAJ3577707.1"/>
    <property type="molecule type" value="Genomic_DNA"/>
</dbReference>
<keyword evidence="8" id="KW-0732">Signal</keyword>
<dbReference type="GO" id="GO:0000328">
    <property type="term" value="C:fungal-type vacuole lumen"/>
    <property type="evidence" value="ECO:0007669"/>
    <property type="project" value="TreeGrafter"/>
</dbReference>
<evidence type="ECO:0000256" key="3">
    <source>
        <dbReference type="ARBA" id="ARBA00022723"/>
    </source>
</evidence>
<comment type="caution">
    <text evidence="10">The sequence shown here is derived from an EMBL/GenBank/DDBJ whole genome shotgun (WGS) entry which is preliminary data.</text>
</comment>
<dbReference type="GO" id="GO:0016810">
    <property type="term" value="F:hydrolase activity, acting on carbon-nitrogen (but not peptide) bonds"/>
    <property type="evidence" value="ECO:0007669"/>
    <property type="project" value="UniProtKB-ARBA"/>
</dbReference>
<dbReference type="Gene3D" id="3.30.70.360">
    <property type="match status" value="1"/>
</dbReference>
<dbReference type="InterPro" id="IPR002933">
    <property type="entry name" value="Peptidase_M20"/>
</dbReference>
<feature type="binding site" evidence="7">
    <location>
        <position position="230"/>
    </location>
    <ligand>
        <name>Zn(2+)</name>
        <dbReference type="ChEBI" id="CHEBI:29105"/>
        <label>1</label>
    </ligand>
</feature>
<evidence type="ECO:0000313" key="11">
    <source>
        <dbReference type="Proteomes" id="UP001148614"/>
    </source>
</evidence>
<dbReference type="InterPro" id="IPR017141">
    <property type="entry name" value="Pept_M20_carboxypep"/>
</dbReference>
<dbReference type="PANTHER" id="PTHR45962">
    <property type="entry name" value="N-FATTY-ACYL-AMINO ACID SYNTHASE/HYDROLASE PM20D1"/>
    <property type="match status" value="1"/>
</dbReference>
<feature type="binding site" evidence="7">
    <location>
        <position position="547"/>
    </location>
    <ligand>
        <name>Zn(2+)</name>
        <dbReference type="ChEBI" id="CHEBI:29105"/>
        <label>1</label>
    </ligand>
</feature>
<accession>A0A9W8NJL4</accession>
<feature type="active site" description="Proton acceptor" evidence="6">
    <location>
        <position position="229"/>
    </location>
</feature>
<dbReference type="FunFam" id="3.40.630.10:FF:000027">
    <property type="entry name" value="N-fatty-acyl-amino acid synthase/hydrolase PM20D1"/>
    <property type="match status" value="1"/>
</dbReference>
<keyword evidence="11" id="KW-1185">Reference proteome</keyword>
<dbReference type="GO" id="GO:0004181">
    <property type="term" value="F:metallocarboxypeptidase activity"/>
    <property type="evidence" value="ECO:0007669"/>
    <property type="project" value="InterPro"/>
</dbReference>
<organism evidence="10 11">
    <name type="scientific">Xylaria arbuscula</name>
    <dbReference type="NCBI Taxonomy" id="114810"/>
    <lineage>
        <taxon>Eukaryota</taxon>
        <taxon>Fungi</taxon>
        <taxon>Dikarya</taxon>
        <taxon>Ascomycota</taxon>
        <taxon>Pezizomycotina</taxon>
        <taxon>Sordariomycetes</taxon>
        <taxon>Xylariomycetidae</taxon>
        <taxon>Xylariales</taxon>
        <taxon>Xylariaceae</taxon>
        <taxon>Xylaria</taxon>
    </lineage>
</organism>
<feature type="binding site" evidence="7">
    <location>
        <position position="157"/>
    </location>
    <ligand>
        <name>Zn(2+)</name>
        <dbReference type="ChEBI" id="CHEBI:29105"/>
        <label>2</label>
    </ligand>
</feature>
<dbReference type="PROSITE" id="PS00758">
    <property type="entry name" value="ARGE_DAPE_CPG2_1"/>
    <property type="match status" value="1"/>
</dbReference>
<evidence type="ECO:0000256" key="6">
    <source>
        <dbReference type="PIRSR" id="PIRSR037217-1"/>
    </source>
</evidence>
<dbReference type="AlphaFoldDB" id="A0A9W8NJL4"/>
<dbReference type="Pfam" id="PF07687">
    <property type="entry name" value="M20_dimer"/>
    <property type="match status" value="1"/>
</dbReference>
<proteinExistence type="inferred from homology"/>
<dbReference type="Proteomes" id="UP001148614">
    <property type="component" value="Unassembled WGS sequence"/>
</dbReference>
<feature type="signal peptide" evidence="8">
    <location>
        <begin position="1"/>
        <end position="22"/>
    </location>
</feature>
<protein>
    <recommendedName>
        <fullName evidence="9">Peptidase M20 dimerisation domain-containing protein</fullName>
    </recommendedName>
</protein>
<feature type="active site" evidence="6">
    <location>
        <position position="159"/>
    </location>
</feature>
<dbReference type="Gene3D" id="3.40.630.10">
    <property type="entry name" value="Zn peptidases"/>
    <property type="match status" value="1"/>
</dbReference>
<feature type="binding site" evidence="7">
    <location>
        <position position="258"/>
    </location>
    <ligand>
        <name>Zn(2+)</name>
        <dbReference type="ChEBI" id="CHEBI:29105"/>
        <label>2</label>
    </ligand>
</feature>
<evidence type="ECO:0000313" key="10">
    <source>
        <dbReference type="EMBL" id="KAJ3577707.1"/>
    </source>
</evidence>
<dbReference type="SUPFAM" id="SSF55031">
    <property type="entry name" value="Bacterial exopeptidase dimerisation domain"/>
    <property type="match status" value="1"/>
</dbReference>
<dbReference type="PANTHER" id="PTHR45962:SF1">
    <property type="entry name" value="N-FATTY-ACYL-AMINO ACID SYNTHASE_HYDROLASE PM20D1"/>
    <property type="match status" value="1"/>
</dbReference>
<dbReference type="GO" id="GO:0046872">
    <property type="term" value="F:metal ion binding"/>
    <property type="evidence" value="ECO:0007669"/>
    <property type="project" value="UniProtKB-KW"/>
</dbReference>
<comment type="similarity">
    <text evidence="1">Belongs to the peptidase M20A family.</text>
</comment>
<evidence type="ECO:0000259" key="9">
    <source>
        <dbReference type="Pfam" id="PF07687"/>
    </source>
</evidence>
<dbReference type="GO" id="GO:0006629">
    <property type="term" value="P:lipid metabolic process"/>
    <property type="evidence" value="ECO:0007669"/>
    <property type="project" value="UniProtKB-ARBA"/>
</dbReference>
<evidence type="ECO:0000256" key="2">
    <source>
        <dbReference type="ARBA" id="ARBA00022670"/>
    </source>
</evidence>
<dbReference type="GO" id="GO:1990845">
    <property type="term" value="P:adaptive thermogenesis"/>
    <property type="evidence" value="ECO:0007669"/>
    <property type="project" value="UniProtKB-ARBA"/>
</dbReference>